<dbReference type="GO" id="GO:0106300">
    <property type="term" value="P:protein-DNA covalent cross-linking repair"/>
    <property type="evidence" value="ECO:0007669"/>
    <property type="project" value="InterPro"/>
</dbReference>
<proteinExistence type="inferred from homology"/>
<evidence type="ECO:0000256" key="1">
    <source>
        <dbReference type="ARBA" id="ARBA00008136"/>
    </source>
</evidence>
<keyword evidence="4 8" id="KW-0378">Hydrolase</keyword>
<dbReference type="Proteomes" id="UP000222564">
    <property type="component" value="Unassembled WGS sequence"/>
</dbReference>
<evidence type="ECO:0000256" key="5">
    <source>
        <dbReference type="ARBA" id="ARBA00023124"/>
    </source>
</evidence>
<evidence type="ECO:0000256" key="4">
    <source>
        <dbReference type="ARBA" id="ARBA00022801"/>
    </source>
</evidence>
<dbReference type="AlphaFoldDB" id="A0A2C6MG10"/>
<name>A0A2C6MG10_9FIRM</name>
<dbReference type="EMBL" id="AWQQ01000047">
    <property type="protein sequence ID" value="PHJ38625.1"/>
    <property type="molecule type" value="Genomic_DNA"/>
</dbReference>
<protein>
    <recommendedName>
        <fullName evidence="8">Abasic site processing protein</fullName>
        <ecNumber evidence="8">3.4.-.-</ecNumber>
    </recommendedName>
</protein>
<keyword evidence="5" id="KW-0190">Covalent protein-DNA linkage</keyword>
<reference evidence="9 10" key="1">
    <citation type="submission" date="2013-09" db="EMBL/GenBank/DDBJ databases">
        <title>Biodegradation of hydrocarbons in the deep terrestrial subsurface : characterization of a microbial consortium composed of two Desulfotomaculum species originating from a deep geological formation.</title>
        <authorList>
            <person name="Aullo T."/>
            <person name="Berlendis S."/>
            <person name="Lascourreges J.-F."/>
            <person name="Dessort D."/>
            <person name="Saint-Laurent S."/>
            <person name="Schraauwers B."/>
            <person name="Mas J."/>
            <person name="Magot M."/>
            <person name="Ranchou-Peyruse A."/>
        </authorList>
    </citation>
    <scope>NUCLEOTIDE SEQUENCE [LARGE SCALE GENOMIC DNA]</scope>
    <source>
        <strain evidence="9 10">Bs107</strain>
    </source>
</reference>
<dbReference type="SUPFAM" id="SSF143081">
    <property type="entry name" value="BB1717-like"/>
    <property type="match status" value="1"/>
</dbReference>
<dbReference type="PANTHER" id="PTHR13604:SF0">
    <property type="entry name" value="ABASIC SITE PROCESSING PROTEIN HMCES"/>
    <property type="match status" value="1"/>
</dbReference>
<comment type="similarity">
    <text evidence="1 8">Belongs to the SOS response-associated peptidase family.</text>
</comment>
<evidence type="ECO:0000256" key="3">
    <source>
        <dbReference type="ARBA" id="ARBA00022763"/>
    </source>
</evidence>
<dbReference type="InterPro" id="IPR036590">
    <property type="entry name" value="SRAP-like"/>
</dbReference>
<dbReference type="InterPro" id="IPR003738">
    <property type="entry name" value="SRAP"/>
</dbReference>
<dbReference type="Pfam" id="PF02586">
    <property type="entry name" value="SRAP"/>
    <property type="match status" value="1"/>
</dbReference>
<keyword evidence="6" id="KW-0238">DNA-binding</keyword>
<evidence type="ECO:0000256" key="8">
    <source>
        <dbReference type="RuleBase" id="RU364100"/>
    </source>
</evidence>
<dbReference type="GO" id="GO:0008233">
    <property type="term" value="F:peptidase activity"/>
    <property type="evidence" value="ECO:0007669"/>
    <property type="project" value="UniProtKB-KW"/>
</dbReference>
<organism evidence="9 10">
    <name type="scientific">Desulforamulus profundi</name>
    <dbReference type="NCBI Taxonomy" id="1383067"/>
    <lineage>
        <taxon>Bacteria</taxon>
        <taxon>Bacillati</taxon>
        <taxon>Bacillota</taxon>
        <taxon>Clostridia</taxon>
        <taxon>Eubacteriales</taxon>
        <taxon>Peptococcaceae</taxon>
        <taxon>Desulforamulus</taxon>
    </lineage>
</organism>
<accession>A0A2C6MG10</accession>
<gene>
    <name evidence="9" type="ORF">P378_09290</name>
</gene>
<evidence type="ECO:0000313" key="10">
    <source>
        <dbReference type="Proteomes" id="UP000222564"/>
    </source>
</evidence>
<keyword evidence="10" id="KW-1185">Reference proteome</keyword>
<keyword evidence="7" id="KW-0456">Lyase</keyword>
<sequence>MCGRFTLTIDLLTFIELFQIEIPGLNLTPRYNIAPSQPVLTILKQGSQRTAQQMRWGLIPSWAKEPSIGYKMINARAETLEEKPSFRNSFRHRRCLIPADGFYEWRKEGKQKQPYRFTLADQKAFAFAGIWDRWISPDGSEIISCSIITTEANDTVKPLHHRMPVILAEPQLQQIWLDFDNPGEFKGLLKPYAGRMAAYPVSPAVNSPKVDEPGLILPV</sequence>
<evidence type="ECO:0000256" key="7">
    <source>
        <dbReference type="ARBA" id="ARBA00023239"/>
    </source>
</evidence>
<keyword evidence="3" id="KW-0227">DNA damage</keyword>
<dbReference type="PANTHER" id="PTHR13604">
    <property type="entry name" value="DC12-RELATED"/>
    <property type="match status" value="1"/>
</dbReference>
<dbReference type="RefSeq" id="WP_099082902.1">
    <property type="nucleotide sequence ID" value="NZ_AWQQ01000047.1"/>
</dbReference>
<dbReference type="EC" id="3.4.-.-" evidence="8"/>
<dbReference type="GO" id="GO:0003697">
    <property type="term" value="F:single-stranded DNA binding"/>
    <property type="evidence" value="ECO:0007669"/>
    <property type="project" value="InterPro"/>
</dbReference>
<evidence type="ECO:0000256" key="2">
    <source>
        <dbReference type="ARBA" id="ARBA00022670"/>
    </source>
</evidence>
<evidence type="ECO:0000313" key="9">
    <source>
        <dbReference type="EMBL" id="PHJ38625.1"/>
    </source>
</evidence>
<evidence type="ECO:0000256" key="6">
    <source>
        <dbReference type="ARBA" id="ARBA00023125"/>
    </source>
</evidence>
<dbReference type="OrthoDB" id="9782620at2"/>
<dbReference type="GO" id="GO:0006508">
    <property type="term" value="P:proteolysis"/>
    <property type="evidence" value="ECO:0007669"/>
    <property type="project" value="UniProtKB-KW"/>
</dbReference>
<comment type="caution">
    <text evidence="9">The sequence shown here is derived from an EMBL/GenBank/DDBJ whole genome shotgun (WGS) entry which is preliminary data.</text>
</comment>
<keyword evidence="2 8" id="KW-0645">Protease</keyword>
<dbReference type="Gene3D" id="3.90.1680.10">
    <property type="entry name" value="SOS response associated peptidase-like"/>
    <property type="match status" value="1"/>
</dbReference>
<dbReference type="GO" id="GO:0016829">
    <property type="term" value="F:lyase activity"/>
    <property type="evidence" value="ECO:0007669"/>
    <property type="project" value="UniProtKB-KW"/>
</dbReference>